<evidence type="ECO:0000256" key="2">
    <source>
        <dbReference type="ARBA" id="ARBA00022729"/>
    </source>
</evidence>
<evidence type="ECO:0000313" key="5">
    <source>
        <dbReference type="EMBL" id="PIK56803.1"/>
    </source>
</evidence>
<accession>A0A2G8L964</accession>
<keyword evidence="4" id="KW-0472">Membrane</keyword>
<reference evidence="5 6" key="1">
    <citation type="journal article" date="2017" name="PLoS Biol.">
        <title>The sea cucumber genome provides insights into morphological evolution and visceral regeneration.</title>
        <authorList>
            <person name="Zhang X."/>
            <person name="Sun L."/>
            <person name="Yuan J."/>
            <person name="Sun Y."/>
            <person name="Gao Y."/>
            <person name="Zhang L."/>
            <person name="Li S."/>
            <person name="Dai H."/>
            <person name="Hamel J.F."/>
            <person name="Liu C."/>
            <person name="Yu Y."/>
            <person name="Liu S."/>
            <person name="Lin W."/>
            <person name="Guo K."/>
            <person name="Jin S."/>
            <person name="Xu P."/>
            <person name="Storey K.B."/>
            <person name="Huan P."/>
            <person name="Zhang T."/>
            <person name="Zhou Y."/>
            <person name="Zhang J."/>
            <person name="Lin C."/>
            <person name="Li X."/>
            <person name="Xing L."/>
            <person name="Huo D."/>
            <person name="Sun M."/>
            <person name="Wang L."/>
            <person name="Mercier A."/>
            <person name="Li F."/>
            <person name="Yang H."/>
            <person name="Xiang J."/>
        </authorList>
    </citation>
    <scope>NUCLEOTIDE SEQUENCE [LARGE SCALE GENOMIC DNA]</scope>
    <source>
        <strain evidence="5">Shaxun</strain>
        <tissue evidence="5">Muscle</tissue>
    </source>
</reference>
<dbReference type="PROSITE" id="PS51450">
    <property type="entry name" value="LRR"/>
    <property type="match status" value="1"/>
</dbReference>
<dbReference type="OrthoDB" id="9908558at2759"/>
<dbReference type="Pfam" id="PF13855">
    <property type="entry name" value="LRR_8"/>
    <property type="match status" value="1"/>
</dbReference>
<dbReference type="AlphaFoldDB" id="A0A2G8L964"/>
<sequence>MLSSIHISNIDYFTKGILQDNNLRNLVYLQSTFTYLPADAFLGTPSLESLGFEYNRLTTIHRDAFKGLAKLEELRFSHNLLTSLPEGLFAHTPSLSNVYLDGNQWLCDCGIKWLITFLDDKNPDNDGRCSSPAQLSETEFVDLSIEQINNFENCNNTATTQETEVDLPLMCSATTPVPTLIVIPSLFPTSVDSTSDFPITFVLLGFGLGVLTLVILATIACFIRKCLIKIDHCKTEETKTENIAQEPDIYYVEVDENTNGGDVELRDISDRGPRVDDHRIHNDAMDSDRGPRVYDHRIHNDAMDSEYTRRIYRQ</sequence>
<dbReference type="SUPFAM" id="SSF52058">
    <property type="entry name" value="L domain-like"/>
    <property type="match status" value="1"/>
</dbReference>
<feature type="transmembrane region" description="Helical" evidence="4">
    <location>
        <begin position="199"/>
        <end position="223"/>
    </location>
</feature>
<name>A0A2G8L964_STIJA</name>
<dbReference type="InterPro" id="IPR050541">
    <property type="entry name" value="LRR_TM_domain-containing"/>
</dbReference>
<dbReference type="PANTHER" id="PTHR24369">
    <property type="entry name" value="ANTIGEN BSP, PUTATIVE-RELATED"/>
    <property type="match status" value="1"/>
</dbReference>
<dbReference type="InterPro" id="IPR032675">
    <property type="entry name" value="LRR_dom_sf"/>
</dbReference>
<dbReference type="EMBL" id="MRZV01000163">
    <property type="protein sequence ID" value="PIK56803.1"/>
    <property type="molecule type" value="Genomic_DNA"/>
</dbReference>
<organism evidence="5 6">
    <name type="scientific">Stichopus japonicus</name>
    <name type="common">Sea cucumber</name>
    <dbReference type="NCBI Taxonomy" id="307972"/>
    <lineage>
        <taxon>Eukaryota</taxon>
        <taxon>Metazoa</taxon>
        <taxon>Echinodermata</taxon>
        <taxon>Eleutherozoa</taxon>
        <taxon>Echinozoa</taxon>
        <taxon>Holothuroidea</taxon>
        <taxon>Aspidochirotacea</taxon>
        <taxon>Aspidochirotida</taxon>
        <taxon>Stichopodidae</taxon>
        <taxon>Apostichopus</taxon>
    </lineage>
</organism>
<dbReference type="InterPro" id="IPR001611">
    <property type="entry name" value="Leu-rich_rpt"/>
</dbReference>
<dbReference type="GO" id="GO:0005886">
    <property type="term" value="C:plasma membrane"/>
    <property type="evidence" value="ECO:0007669"/>
    <property type="project" value="TreeGrafter"/>
</dbReference>
<proteinExistence type="predicted"/>
<gene>
    <name evidence="5" type="ORF">BSL78_06272</name>
</gene>
<evidence type="ECO:0008006" key="7">
    <source>
        <dbReference type="Google" id="ProtNLM"/>
    </source>
</evidence>
<keyword evidence="2" id="KW-0732">Signal</keyword>
<dbReference type="SMART" id="SM00369">
    <property type="entry name" value="LRR_TYP"/>
    <property type="match status" value="2"/>
</dbReference>
<keyword evidence="4" id="KW-1133">Transmembrane helix</keyword>
<keyword evidence="4" id="KW-0812">Transmembrane</keyword>
<dbReference type="STRING" id="307972.A0A2G8L964"/>
<keyword evidence="6" id="KW-1185">Reference proteome</keyword>
<protein>
    <recommendedName>
        <fullName evidence="7">LRRCT domain-containing protein</fullName>
    </recommendedName>
</protein>
<evidence type="ECO:0000256" key="4">
    <source>
        <dbReference type="SAM" id="Phobius"/>
    </source>
</evidence>
<dbReference type="InterPro" id="IPR003591">
    <property type="entry name" value="Leu-rich_rpt_typical-subtyp"/>
</dbReference>
<comment type="caution">
    <text evidence="5">The sequence shown here is derived from an EMBL/GenBank/DDBJ whole genome shotgun (WGS) entry which is preliminary data.</text>
</comment>
<evidence type="ECO:0000256" key="1">
    <source>
        <dbReference type="ARBA" id="ARBA00022614"/>
    </source>
</evidence>
<dbReference type="Proteomes" id="UP000230750">
    <property type="component" value="Unassembled WGS sequence"/>
</dbReference>
<dbReference type="Gene3D" id="3.80.10.10">
    <property type="entry name" value="Ribonuclease Inhibitor"/>
    <property type="match status" value="1"/>
</dbReference>
<dbReference type="PANTHER" id="PTHR24369:SF210">
    <property type="entry name" value="CHAOPTIN-RELATED"/>
    <property type="match status" value="1"/>
</dbReference>
<keyword evidence="1" id="KW-0433">Leucine-rich repeat</keyword>
<keyword evidence="3" id="KW-0677">Repeat</keyword>
<evidence type="ECO:0000313" key="6">
    <source>
        <dbReference type="Proteomes" id="UP000230750"/>
    </source>
</evidence>
<evidence type="ECO:0000256" key="3">
    <source>
        <dbReference type="ARBA" id="ARBA00022737"/>
    </source>
</evidence>